<feature type="transmembrane region" description="Helical" evidence="1">
    <location>
        <begin position="142"/>
        <end position="161"/>
    </location>
</feature>
<keyword evidence="1" id="KW-1133">Transmembrane helix</keyword>
<evidence type="ECO:0000313" key="4">
    <source>
        <dbReference type="Proteomes" id="UP000177515"/>
    </source>
</evidence>
<sequence>MLVLDELAVPGNAPLLLWLASQAGHFDPILLRASSALFDPRLFPLHAAACAWLRSRQHRPAALSAAAGGWRDLLYCLFCFTLAIGLVGAAKVLVQAPRPALLLAEVVPQLAAGDPYSFPSGHAAAAAALACLLWARAGSVARAVLVLLLAWVMAMRCIAGLHFPLDVATGAALSCVACAAAARLRDRFVPRHVRGSALPPTR</sequence>
<keyword evidence="1" id="KW-0472">Membrane</keyword>
<evidence type="ECO:0000256" key="1">
    <source>
        <dbReference type="SAM" id="Phobius"/>
    </source>
</evidence>
<dbReference type="Pfam" id="PF01569">
    <property type="entry name" value="PAP2"/>
    <property type="match status" value="1"/>
</dbReference>
<dbReference type="SUPFAM" id="SSF48317">
    <property type="entry name" value="Acid phosphatase/Vanadium-dependent haloperoxidase"/>
    <property type="match status" value="1"/>
</dbReference>
<dbReference type="RefSeq" id="WP_071068756.1">
    <property type="nucleotide sequence ID" value="NZ_CP017754.1"/>
</dbReference>
<proteinExistence type="predicted"/>
<dbReference type="Proteomes" id="UP000177515">
    <property type="component" value="Chromosome 1"/>
</dbReference>
<feature type="transmembrane region" description="Helical" evidence="1">
    <location>
        <begin position="73"/>
        <end position="96"/>
    </location>
</feature>
<feature type="transmembrane region" description="Helical" evidence="1">
    <location>
        <begin position="167"/>
        <end position="184"/>
    </location>
</feature>
<dbReference type="EMBL" id="CP017754">
    <property type="protein sequence ID" value="AOZ05506.1"/>
    <property type="molecule type" value="Genomic_DNA"/>
</dbReference>
<organism evidence="3 4">
    <name type="scientific">Cupriavidus malaysiensis</name>
    <dbReference type="NCBI Taxonomy" id="367825"/>
    <lineage>
        <taxon>Bacteria</taxon>
        <taxon>Pseudomonadati</taxon>
        <taxon>Pseudomonadota</taxon>
        <taxon>Betaproteobacteria</taxon>
        <taxon>Burkholderiales</taxon>
        <taxon>Burkholderiaceae</taxon>
        <taxon>Cupriavidus</taxon>
    </lineage>
</organism>
<dbReference type="PANTHER" id="PTHR14969:SF13">
    <property type="entry name" value="AT30094P"/>
    <property type="match status" value="1"/>
</dbReference>
<dbReference type="CDD" id="cd01610">
    <property type="entry name" value="PAP2_like"/>
    <property type="match status" value="1"/>
</dbReference>
<dbReference type="InterPro" id="IPR036938">
    <property type="entry name" value="PAP2/HPO_sf"/>
</dbReference>
<dbReference type="SMART" id="SM00014">
    <property type="entry name" value="acidPPc"/>
    <property type="match status" value="1"/>
</dbReference>
<protein>
    <recommendedName>
        <fullName evidence="2">Phosphatidic acid phosphatase type 2/haloperoxidase domain-containing protein</fullName>
    </recommendedName>
</protein>
<evidence type="ECO:0000313" key="3">
    <source>
        <dbReference type="EMBL" id="AOZ05506.1"/>
    </source>
</evidence>
<feature type="transmembrane region" description="Helical" evidence="1">
    <location>
        <begin position="116"/>
        <end position="135"/>
    </location>
</feature>
<gene>
    <name evidence="3" type="ORF">BKK80_06580</name>
</gene>
<dbReference type="Gene3D" id="1.20.144.10">
    <property type="entry name" value="Phosphatidic acid phosphatase type 2/haloperoxidase"/>
    <property type="match status" value="1"/>
</dbReference>
<evidence type="ECO:0000259" key="2">
    <source>
        <dbReference type="SMART" id="SM00014"/>
    </source>
</evidence>
<accession>A0ABM6F2C7</accession>
<name>A0ABM6F2C7_9BURK</name>
<dbReference type="PANTHER" id="PTHR14969">
    <property type="entry name" value="SPHINGOSINE-1-PHOSPHATE PHOSPHOHYDROLASE"/>
    <property type="match status" value="1"/>
</dbReference>
<feature type="domain" description="Phosphatidic acid phosphatase type 2/haloperoxidase" evidence="2">
    <location>
        <begin position="73"/>
        <end position="182"/>
    </location>
</feature>
<reference evidence="3 4" key="1">
    <citation type="submission" date="2016-10" db="EMBL/GenBank/DDBJ databases">
        <title>Complete genome sequences of three Cupriavidus strains isolated from various Malaysian environments.</title>
        <authorList>
            <person name="Abdullah A.A.-A."/>
            <person name="Shafie N.A.H."/>
            <person name="Lau N.S."/>
        </authorList>
    </citation>
    <scope>NUCLEOTIDE SEQUENCE [LARGE SCALE GENOMIC DNA]</scope>
    <source>
        <strain evidence="3 4">USMAA1020</strain>
    </source>
</reference>
<dbReference type="InterPro" id="IPR000326">
    <property type="entry name" value="PAP2/HPO"/>
</dbReference>
<keyword evidence="1" id="KW-0812">Transmembrane</keyword>
<keyword evidence="4" id="KW-1185">Reference proteome</keyword>